<dbReference type="InterPro" id="IPR013517">
    <property type="entry name" value="FG-GAP"/>
</dbReference>
<organism evidence="2 3">
    <name type="scientific">Pseudalkalibacillus berkeleyi</name>
    <dbReference type="NCBI Taxonomy" id="1069813"/>
    <lineage>
        <taxon>Bacteria</taxon>
        <taxon>Bacillati</taxon>
        <taxon>Bacillota</taxon>
        <taxon>Bacilli</taxon>
        <taxon>Bacillales</taxon>
        <taxon>Fictibacillaceae</taxon>
        <taxon>Pseudalkalibacillus</taxon>
    </lineage>
</organism>
<comment type="caution">
    <text evidence="2">The sequence shown here is derived from an EMBL/GenBank/DDBJ whole genome shotgun (WGS) entry which is preliminary data.</text>
</comment>
<dbReference type="RefSeq" id="WP_236336788.1">
    <property type="nucleotide sequence ID" value="NZ_JAKIJS010000001.1"/>
</dbReference>
<name>A0ABS9H4P5_9BACL</name>
<keyword evidence="1" id="KW-0732">Signal</keyword>
<dbReference type="PANTHER" id="PTHR44103">
    <property type="entry name" value="PROPROTEIN CONVERTASE P"/>
    <property type="match status" value="1"/>
</dbReference>
<gene>
    <name evidence="2" type="ORF">L2716_13695</name>
</gene>
<dbReference type="Pfam" id="PF13517">
    <property type="entry name" value="FG-GAP_3"/>
    <property type="match status" value="1"/>
</dbReference>
<dbReference type="Gene3D" id="2.130.10.130">
    <property type="entry name" value="Integrin alpha, N-terminal"/>
    <property type="match status" value="1"/>
</dbReference>
<dbReference type="EMBL" id="JAKIJS010000001">
    <property type="protein sequence ID" value="MCF6138785.1"/>
    <property type="molecule type" value="Genomic_DNA"/>
</dbReference>
<proteinExistence type="predicted"/>
<reference evidence="2 3" key="1">
    <citation type="submission" date="2022-01" db="EMBL/GenBank/DDBJ databases">
        <title>Alkalihalobacillus sp. EGI L200015, a novel bacterium isolated from a salt lake sediment.</title>
        <authorList>
            <person name="Gao L."/>
            <person name="Fang B.-Z."/>
            <person name="Li W.-J."/>
        </authorList>
    </citation>
    <scope>NUCLEOTIDE SEQUENCE [LARGE SCALE GENOMIC DNA]</scope>
    <source>
        <strain evidence="2 3">KCTC 12718</strain>
    </source>
</reference>
<evidence type="ECO:0000313" key="3">
    <source>
        <dbReference type="Proteomes" id="UP001649381"/>
    </source>
</evidence>
<sequence length="988" mass="113431">MKKTIIAFTIVILLIDVYFLMVTNSRPQVINVLIVYEEDSTNHLDTYQHYKQTLVANTKVETMPINVLDSVDLNNYEMIYLDKSIIDTPSFKNAKQPLQNFVSKGGHLFLENQFYNAFPKSFIGAKAFEPIHELPNHISYPSVNRNLTGVQNVIKQIDSELKSKSKSNGDNPLELGYGIRPSTAETIAESNGVSLFTINNHGDGTVFFASELLPNDQFITSFDFSKQNPQQEEFNYTFLTGNYLFRNEYLSFVAKDMYGYSVSKVIGTHGRPGFAMQYIVEDKNDFKENRLTTFMKQLQTEKLVPTLSLSSHVYEPNTWKEAISYYKNVQNPNEPVFENEKRLFSSGTPVKLNNKNLTIKSSPEQSGFTTTGKDLPERAYIDTYDLTNDGQPDLVAGSLDGKLYYYEGTDSNNEWNVKEKGLLKFRNNKEIDLGGYAAPIFYDYNKDGLQDIVSGNQAGEIFILIQSEDGNYENPRVLFGENKSHTFTTPEIADINEDGVDDLIYGTASGDLFYRLGTEQNGGYVEFSDEEKKVVSTSGIIKVDGLASPKIVDYNNDNQLDLLIGMKSGFIKRYEMAKSKQWVDKGYLEGTYENPFNNKRLWSGRNSVPTMADINGDNNLDLLVGHLTYGDPINISDEHFPYRTQLERFIQSYRKYASNIKPHIFMQQESGEVDYKEELKTQREIYKEYGIDWRPTGLMFHKAPINEEEDSQSHNLPPIEGVWNTVVHADDKNENNQLTIPFIQMDNKILNSKVYHEPNVGVDTPFKTYLQFDLPFTEQIRSLDDKIWLTRLSNFKKQMDYNSMSEQQLYKSVLATQQSTSTLNYNPIEKVFSDFQNLLRRKLHHTVYIENNENDELDPELIGPYNQSLGYKVELGEKYKGFIFNTDAPIYMNNGSTLYFSGKEKIQLKLATEYRDQPHIMRSNIPLEVDEYNENITLKLLDSGMQQIKVYAPSGITLTDEEWEVEKRGHSYILTRYGDVTTLNFSYK</sequence>
<protein>
    <submittedName>
        <fullName evidence="2">FG-GAP-like repeat-containing protein</fullName>
    </submittedName>
</protein>
<evidence type="ECO:0000313" key="2">
    <source>
        <dbReference type="EMBL" id="MCF6138785.1"/>
    </source>
</evidence>
<accession>A0ABS9H4P5</accession>
<keyword evidence="3" id="KW-1185">Reference proteome</keyword>
<dbReference type="Proteomes" id="UP001649381">
    <property type="component" value="Unassembled WGS sequence"/>
</dbReference>
<dbReference type="PANTHER" id="PTHR44103:SF1">
    <property type="entry name" value="PROPROTEIN CONVERTASE P"/>
    <property type="match status" value="1"/>
</dbReference>
<evidence type="ECO:0000256" key="1">
    <source>
        <dbReference type="ARBA" id="ARBA00022729"/>
    </source>
</evidence>
<dbReference type="SUPFAM" id="SSF69318">
    <property type="entry name" value="Integrin alpha N-terminal domain"/>
    <property type="match status" value="1"/>
</dbReference>
<dbReference type="InterPro" id="IPR028994">
    <property type="entry name" value="Integrin_alpha_N"/>
</dbReference>